<protein>
    <submittedName>
        <fullName evidence="1">Predicted acetyltransferase</fullName>
    </submittedName>
</protein>
<reference evidence="1 2" key="1">
    <citation type="submission" date="2015-01" db="EMBL/GenBank/DDBJ databases">
        <title>Lactococcus lactis subsp.lactis JCM 5805 whole genome shotgun sequence.</title>
        <authorList>
            <person name="Fujii T."/>
            <person name="Tomita Y."/>
            <person name="Ikushima S."/>
            <person name="Fujiwara D."/>
        </authorList>
    </citation>
    <scope>NUCLEOTIDE SEQUENCE [LARGE SCALE GENOMIC DNA]</scope>
    <source>
        <strain evidence="1 2">JCM 5805</strain>
    </source>
</reference>
<dbReference type="Gene3D" id="3.40.630.30">
    <property type="match status" value="1"/>
</dbReference>
<gene>
    <name evidence="1" type="ORF">JCM5805K_1981</name>
</gene>
<dbReference type="InterPro" id="IPR000182">
    <property type="entry name" value="GNAT_dom"/>
</dbReference>
<dbReference type="RefSeq" id="WP_023188723.1">
    <property type="nucleotide sequence ID" value="NZ_BAABQR010000005.1"/>
</dbReference>
<dbReference type="CDD" id="cd04301">
    <property type="entry name" value="NAT_SF"/>
    <property type="match status" value="1"/>
</dbReference>
<dbReference type="PANTHER" id="PTHR39173">
    <property type="entry name" value="ACETYLTRANSFERASE"/>
    <property type="match status" value="1"/>
</dbReference>
<dbReference type="PANTHER" id="PTHR39173:SF1">
    <property type="entry name" value="ACETYLTRANSFERASE"/>
    <property type="match status" value="1"/>
</dbReference>
<dbReference type="GO" id="GO:0016747">
    <property type="term" value="F:acyltransferase activity, transferring groups other than amino-acyl groups"/>
    <property type="evidence" value="ECO:0007669"/>
    <property type="project" value="InterPro"/>
</dbReference>
<name>A0A0A7T0S9_LACLL</name>
<proteinExistence type="predicted"/>
<comment type="caution">
    <text evidence="1">The sequence shown here is derived from an EMBL/GenBank/DDBJ whole genome shotgun (WGS) entry which is preliminary data.</text>
</comment>
<dbReference type="InterPro" id="IPR016181">
    <property type="entry name" value="Acyl_CoA_acyltransferase"/>
</dbReference>
<evidence type="ECO:0000313" key="2">
    <source>
        <dbReference type="Proteomes" id="UP000031847"/>
    </source>
</evidence>
<keyword evidence="1" id="KW-0808">Transferase</keyword>
<dbReference type="PROSITE" id="PS51186">
    <property type="entry name" value="GNAT"/>
    <property type="match status" value="1"/>
</dbReference>
<dbReference type="AlphaFoldDB" id="A0A0A7T0S9"/>
<dbReference type="EMBL" id="BBSI01000030">
    <property type="protein sequence ID" value="GAM80865.1"/>
    <property type="molecule type" value="Genomic_DNA"/>
</dbReference>
<dbReference type="Pfam" id="PF13302">
    <property type="entry name" value="Acetyltransf_3"/>
    <property type="match status" value="1"/>
</dbReference>
<sequence>MSELEIRRLELSDAEAFMVYIANWATDTSPFKIDAVKAYAELSLENFSDYVEKTHREETFAENPDWSTATKYFAFINGQIVGEISCRWQIEKGILLEWGGHIGYGVAPDFRGHHFAEEMVRFALPKYQKRKISQVMISADKENLASRKSIEANAGILENIVDIDGDEICRYWINLEEQ</sequence>
<dbReference type="PATRIC" id="fig|1360.100.peg.1392"/>
<dbReference type="SUPFAM" id="SSF55729">
    <property type="entry name" value="Acyl-CoA N-acyltransferases (Nat)"/>
    <property type="match status" value="1"/>
</dbReference>
<organism evidence="1 2">
    <name type="scientific">Lactococcus lactis subsp. lactis</name>
    <name type="common">Streptococcus lactis</name>
    <dbReference type="NCBI Taxonomy" id="1360"/>
    <lineage>
        <taxon>Bacteria</taxon>
        <taxon>Bacillati</taxon>
        <taxon>Bacillota</taxon>
        <taxon>Bacilli</taxon>
        <taxon>Lactobacillales</taxon>
        <taxon>Streptococcaceae</taxon>
        <taxon>Lactococcus</taxon>
    </lineage>
</organism>
<evidence type="ECO:0000313" key="1">
    <source>
        <dbReference type="EMBL" id="GAM80865.1"/>
    </source>
</evidence>
<accession>A0A0A7T0S9</accession>
<dbReference type="Proteomes" id="UP000031847">
    <property type="component" value="Unassembled WGS sequence"/>
</dbReference>